<dbReference type="OrthoDB" id="4235906at2"/>
<dbReference type="Gene3D" id="3.10.129.10">
    <property type="entry name" value="Hotdog Thioesterase"/>
    <property type="match status" value="1"/>
</dbReference>
<dbReference type="AlphaFoldDB" id="A0A1I1HYW0"/>
<dbReference type="STRING" id="441112.SAMN04488094_103324"/>
<evidence type="ECO:0000313" key="1">
    <source>
        <dbReference type="EMBL" id="SFC28762.1"/>
    </source>
</evidence>
<sequence>MTHDVVPRVEEHRGPITRMHLVEWCAAENDYYILHYDERHALRMGFQAPLIQGTYKFALLGQLIARCWPEARLDSVSIRYVRADSEGIVLTLSAEETACEEGAGGTRRILALTVTGEDASPSATGEATIVTPQT</sequence>
<gene>
    <name evidence="1" type="ORF">SAMN04488094_103324</name>
</gene>
<keyword evidence="2" id="KW-1185">Reference proteome</keyword>
<name>A0A1I1HYW0_9RHOB</name>
<dbReference type="EMBL" id="FOLG01000003">
    <property type="protein sequence ID" value="SFC28762.1"/>
    <property type="molecule type" value="Genomic_DNA"/>
</dbReference>
<dbReference type="Proteomes" id="UP000198728">
    <property type="component" value="Unassembled WGS sequence"/>
</dbReference>
<dbReference type="RefSeq" id="WP_143089841.1">
    <property type="nucleotide sequence ID" value="NZ_FOLG01000003.1"/>
</dbReference>
<proteinExistence type="predicted"/>
<dbReference type="InterPro" id="IPR029069">
    <property type="entry name" value="HotDog_dom_sf"/>
</dbReference>
<protein>
    <submittedName>
        <fullName evidence="1">MaoC like domain-containing protein</fullName>
    </submittedName>
</protein>
<reference evidence="1 2" key="1">
    <citation type="submission" date="2016-10" db="EMBL/GenBank/DDBJ databases">
        <authorList>
            <person name="de Groot N.N."/>
        </authorList>
    </citation>
    <scope>NUCLEOTIDE SEQUENCE [LARGE SCALE GENOMIC DNA]</scope>
    <source>
        <strain evidence="1 2">DSM 19548</strain>
    </source>
</reference>
<dbReference type="SUPFAM" id="SSF54637">
    <property type="entry name" value="Thioesterase/thiol ester dehydrase-isomerase"/>
    <property type="match status" value="1"/>
</dbReference>
<organism evidence="1 2">
    <name type="scientific">Tropicimonas isoalkanivorans</name>
    <dbReference type="NCBI Taxonomy" id="441112"/>
    <lineage>
        <taxon>Bacteria</taxon>
        <taxon>Pseudomonadati</taxon>
        <taxon>Pseudomonadota</taxon>
        <taxon>Alphaproteobacteria</taxon>
        <taxon>Rhodobacterales</taxon>
        <taxon>Roseobacteraceae</taxon>
        <taxon>Tropicimonas</taxon>
    </lineage>
</organism>
<accession>A0A1I1HYW0</accession>
<evidence type="ECO:0000313" key="2">
    <source>
        <dbReference type="Proteomes" id="UP000198728"/>
    </source>
</evidence>